<dbReference type="Proteomes" id="UP001162483">
    <property type="component" value="Unassembled WGS sequence"/>
</dbReference>
<reference evidence="1" key="1">
    <citation type="submission" date="2023-05" db="EMBL/GenBank/DDBJ databases">
        <authorList>
            <person name="Stuckert A."/>
        </authorList>
    </citation>
    <scope>NUCLEOTIDE SEQUENCE</scope>
</reference>
<keyword evidence="2" id="KW-1185">Reference proteome</keyword>
<evidence type="ECO:0000313" key="1">
    <source>
        <dbReference type="EMBL" id="CAI9622549.1"/>
    </source>
</evidence>
<sequence>MRSTAFLMRFTVSQYSFVQEKCSMFYFFSATGTHWNCKH</sequence>
<name>A0ABN9HN99_9NEOB</name>
<comment type="caution">
    <text evidence="1">The sequence shown here is derived from an EMBL/GenBank/DDBJ whole genome shotgun (WGS) entry which is preliminary data.</text>
</comment>
<organism evidence="1 2">
    <name type="scientific">Staurois parvus</name>
    <dbReference type="NCBI Taxonomy" id="386267"/>
    <lineage>
        <taxon>Eukaryota</taxon>
        <taxon>Metazoa</taxon>
        <taxon>Chordata</taxon>
        <taxon>Craniata</taxon>
        <taxon>Vertebrata</taxon>
        <taxon>Euteleostomi</taxon>
        <taxon>Amphibia</taxon>
        <taxon>Batrachia</taxon>
        <taxon>Anura</taxon>
        <taxon>Neobatrachia</taxon>
        <taxon>Ranoidea</taxon>
        <taxon>Ranidae</taxon>
        <taxon>Staurois</taxon>
    </lineage>
</organism>
<dbReference type="EMBL" id="CATNWA010021404">
    <property type="protein sequence ID" value="CAI9622549.1"/>
    <property type="molecule type" value="Genomic_DNA"/>
</dbReference>
<accession>A0ABN9HN99</accession>
<evidence type="ECO:0000313" key="2">
    <source>
        <dbReference type="Proteomes" id="UP001162483"/>
    </source>
</evidence>
<gene>
    <name evidence="1" type="ORF">SPARVUS_LOCUS16307745</name>
</gene>
<proteinExistence type="predicted"/>
<protein>
    <submittedName>
        <fullName evidence="1">Uncharacterized protein</fullName>
    </submittedName>
</protein>